<dbReference type="PANTHER" id="PTHR19918">
    <property type="entry name" value="CELL DIVISION CYCLE 20 CDC20 FIZZY -RELATED"/>
    <property type="match status" value="1"/>
</dbReference>
<feature type="region of interest" description="Disordered" evidence="8">
    <location>
        <begin position="21"/>
        <end position="50"/>
    </location>
</feature>
<feature type="repeat" description="WD" evidence="7">
    <location>
        <begin position="233"/>
        <end position="265"/>
    </location>
</feature>
<dbReference type="SMART" id="SM00320">
    <property type="entry name" value="WD40"/>
    <property type="match status" value="7"/>
</dbReference>
<dbReference type="Gene3D" id="2.130.10.10">
    <property type="entry name" value="YVTN repeat-like/Quinoprotein amine dehydrogenase"/>
    <property type="match status" value="1"/>
</dbReference>
<keyword evidence="2 7" id="KW-0853">WD repeat</keyword>
<evidence type="ECO:0000313" key="10">
    <source>
        <dbReference type="EMBL" id="KAJ4456998.1"/>
    </source>
</evidence>
<gene>
    <name evidence="10" type="ORF">PAPYR_7639</name>
</gene>
<evidence type="ECO:0000259" key="9">
    <source>
        <dbReference type="Pfam" id="PF24807"/>
    </source>
</evidence>
<dbReference type="InterPro" id="IPR033010">
    <property type="entry name" value="Cdc20/Fizzy"/>
</dbReference>
<protein>
    <submittedName>
        <fullName evidence="10">Cell division cycle 20.1</fullName>
    </submittedName>
</protein>
<dbReference type="InterPro" id="IPR056150">
    <property type="entry name" value="WD40_CDC20-Fz"/>
</dbReference>
<evidence type="ECO:0000256" key="7">
    <source>
        <dbReference type="PROSITE-ProRule" id="PRU00221"/>
    </source>
</evidence>
<organism evidence="10 11">
    <name type="scientific">Paratrimastix pyriformis</name>
    <dbReference type="NCBI Taxonomy" id="342808"/>
    <lineage>
        <taxon>Eukaryota</taxon>
        <taxon>Metamonada</taxon>
        <taxon>Preaxostyla</taxon>
        <taxon>Paratrimastigidae</taxon>
        <taxon>Paratrimastix</taxon>
    </lineage>
</organism>
<dbReference type="Pfam" id="PF24807">
    <property type="entry name" value="WD40_CDC20-Fz"/>
    <property type="match status" value="1"/>
</dbReference>
<dbReference type="PROSITE" id="PS50294">
    <property type="entry name" value="WD_REPEATS_REGION"/>
    <property type="match status" value="2"/>
</dbReference>
<feature type="compositionally biased region" description="Polar residues" evidence="8">
    <location>
        <begin position="21"/>
        <end position="41"/>
    </location>
</feature>
<feature type="repeat" description="WD" evidence="7">
    <location>
        <begin position="276"/>
        <end position="320"/>
    </location>
</feature>
<dbReference type="PANTHER" id="PTHR19918:SF8">
    <property type="entry name" value="FI02843P"/>
    <property type="match status" value="1"/>
</dbReference>
<evidence type="ECO:0000256" key="4">
    <source>
        <dbReference type="ARBA" id="ARBA00022737"/>
    </source>
</evidence>
<keyword evidence="4" id="KW-0677">Repeat</keyword>
<dbReference type="PROSITE" id="PS00678">
    <property type="entry name" value="WD_REPEATS_1"/>
    <property type="match status" value="1"/>
</dbReference>
<evidence type="ECO:0000256" key="5">
    <source>
        <dbReference type="ARBA" id="ARBA00022776"/>
    </source>
</evidence>
<comment type="similarity">
    <text evidence="1">Belongs to the WD repeat CDC20/Fizzy family.</text>
</comment>
<evidence type="ECO:0000256" key="3">
    <source>
        <dbReference type="ARBA" id="ARBA00022618"/>
    </source>
</evidence>
<name>A0ABQ8UDZ4_9EUKA</name>
<keyword evidence="5" id="KW-0498">Mitosis</keyword>
<feature type="domain" description="CDC20/Fizzy WD40" evidence="9">
    <location>
        <begin position="102"/>
        <end position="395"/>
    </location>
</feature>
<dbReference type="InterPro" id="IPR015943">
    <property type="entry name" value="WD40/YVTN_repeat-like_dom_sf"/>
</dbReference>
<dbReference type="GO" id="GO:0051301">
    <property type="term" value="P:cell division"/>
    <property type="evidence" value="ECO:0007669"/>
    <property type="project" value="UniProtKB-KW"/>
</dbReference>
<dbReference type="CDD" id="cd00200">
    <property type="entry name" value="WD40"/>
    <property type="match status" value="1"/>
</dbReference>
<evidence type="ECO:0000256" key="8">
    <source>
        <dbReference type="SAM" id="MobiDB-lite"/>
    </source>
</evidence>
<dbReference type="Proteomes" id="UP001141327">
    <property type="component" value="Unassembled WGS sequence"/>
</dbReference>
<dbReference type="EMBL" id="JAPMOS010000056">
    <property type="protein sequence ID" value="KAJ4456998.1"/>
    <property type="molecule type" value="Genomic_DNA"/>
</dbReference>
<accession>A0ABQ8UDZ4</accession>
<dbReference type="InterPro" id="IPR036322">
    <property type="entry name" value="WD40_repeat_dom_sf"/>
</dbReference>
<comment type="caution">
    <text evidence="10">The sequence shown here is derived from an EMBL/GenBank/DDBJ whole genome shotgun (WGS) entry which is preliminary data.</text>
</comment>
<dbReference type="PROSITE" id="PS50082">
    <property type="entry name" value="WD_REPEATS_2"/>
    <property type="match status" value="3"/>
</dbReference>
<reference evidence="10" key="1">
    <citation type="journal article" date="2022" name="bioRxiv">
        <title>Genomics of Preaxostyla Flagellates Illuminates Evolutionary Transitions and the Path Towards Mitochondrial Loss.</title>
        <authorList>
            <person name="Novak L.V.F."/>
            <person name="Treitli S.C."/>
            <person name="Pyrih J."/>
            <person name="Halakuc P."/>
            <person name="Pipaliya S.V."/>
            <person name="Vacek V."/>
            <person name="Brzon O."/>
            <person name="Soukal P."/>
            <person name="Eme L."/>
            <person name="Dacks J.B."/>
            <person name="Karnkowska A."/>
            <person name="Elias M."/>
            <person name="Hampl V."/>
        </authorList>
    </citation>
    <scope>NUCLEOTIDE SEQUENCE</scope>
    <source>
        <strain evidence="10">RCP-MX</strain>
    </source>
</reference>
<evidence type="ECO:0000256" key="6">
    <source>
        <dbReference type="ARBA" id="ARBA00023306"/>
    </source>
</evidence>
<dbReference type="InterPro" id="IPR019775">
    <property type="entry name" value="WD40_repeat_CS"/>
</dbReference>
<feature type="region of interest" description="Disordered" evidence="8">
    <location>
        <begin position="406"/>
        <end position="426"/>
    </location>
</feature>
<keyword evidence="11" id="KW-1185">Reference proteome</keyword>
<dbReference type="InterPro" id="IPR001680">
    <property type="entry name" value="WD40_rpt"/>
</dbReference>
<proteinExistence type="inferred from homology"/>
<keyword evidence="3 10" id="KW-0132">Cell division</keyword>
<evidence type="ECO:0000256" key="1">
    <source>
        <dbReference type="ARBA" id="ARBA00006445"/>
    </source>
</evidence>
<evidence type="ECO:0000313" key="11">
    <source>
        <dbReference type="Proteomes" id="UP001141327"/>
    </source>
</evidence>
<dbReference type="SUPFAM" id="SSF50978">
    <property type="entry name" value="WD40 repeat-like"/>
    <property type="match status" value="1"/>
</dbReference>
<evidence type="ECO:0000256" key="2">
    <source>
        <dbReference type="ARBA" id="ARBA00022574"/>
    </source>
</evidence>
<sequence length="426" mass="46935">METRFIPNRAALDLQQSAYELSEGTASAPNDENTLAGTQQPEAAPGADEPPRARILAFTCRPQPVADIGENRNAVLFQQQRSTIPQNKAIHRRISATPERVLDAPQMTDDYYLNLLDWNQHNILAVALGNAVYLWNATTGDNDKLVELPEGQLITSVSWCPRHKSNIIAVGTSGKDVQLWDADRKMQMRNLRGHEDRVASLAWNGSIVSAGSRDTSIINFDVRLPDPRIATMSGFHQQEVCSLRWSPDGTQLASGGNDNQLFIWDSMQLHQPLHSLMGHQGAVKAMAWCPLQPNLLASGGGSADRTIKIWNTSSAACLNSIDTESQVCSLLWSKYDMELLSSHGFRHNQLCLWSYPSMVKFAELRGHEKRVLHLAMSPDGTTVCSGSPDESLRFWKVFRGANDVAKGAPAEGGEATGRGLQTLQLR</sequence>
<feature type="repeat" description="WD" evidence="7">
    <location>
        <begin position="364"/>
        <end position="397"/>
    </location>
</feature>
<keyword evidence="6" id="KW-0131">Cell cycle</keyword>